<gene>
    <name evidence="14 17" type="primary">cysN</name>
    <name evidence="15" type="synonym">cysC</name>
    <name evidence="17" type="ORF">K1J50_14530</name>
</gene>
<accession>A0ABS7F6W8</accession>
<evidence type="ECO:0000256" key="12">
    <source>
        <dbReference type="ARBA" id="ARBA00024872"/>
    </source>
</evidence>
<dbReference type="InterPro" id="IPR009001">
    <property type="entry name" value="Transl_elong_EF1A/Init_IF2_C"/>
</dbReference>
<dbReference type="EMBL" id="JAHZUY010000049">
    <property type="protein sequence ID" value="MBW8270697.1"/>
    <property type="molecule type" value="Genomic_DNA"/>
</dbReference>
<keyword evidence="15" id="KW-0418">Kinase</keyword>
<dbReference type="InterPro" id="IPR044139">
    <property type="entry name" value="CysN_NoDQ_III"/>
</dbReference>
<dbReference type="InterPro" id="IPR027417">
    <property type="entry name" value="P-loop_NTPase"/>
</dbReference>
<name>A0ABS7F6W8_9PROT</name>
<feature type="binding site" evidence="14">
    <location>
        <begin position="155"/>
        <end position="158"/>
    </location>
    <ligand>
        <name>GTP</name>
        <dbReference type="ChEBI" id="CHEBI:37565"/>
    </ligand>
</feature>
<dbReference type="SUPFAM" id="SSF50465">
    <property type="entry name" value="EF-Tu/eEF-1alpha/eIF2-gamma C-terminal domain"/>
    <property type="match status" value="1"/>
</dbReference>
<evidence type="ECO:0000256" key="7">
    <source>
        <dbReference type="ARBA" id="ARBA00022695"/>
    </source>
</evidence>
<dbReference type="Proteomes" id="UP001519924">
    <property type="component" value="Unassembled WGS sequence"/>
</dbReference>
<keyword evidence="8 14" id="KW-0547">Nucleotide-binding</keyword>
<comment type="function">
    <text evidence="12">Proposed to provide activated sulfate for transfer to Nod factor. ATP sulfurylase may be the GTPase, regulating ATP sulfurylase activity.</text>
</comment>
<proteinExistence type="inferred from homology"/>
<dbReference type="PROSITE" id="PS51722">
    <property type="entry name" value="G_TR_2"/>
    <property type="match status" value="1"/>
</dbReference>
<dbReference type="Pfam" id="PF00009">
    <property type="entry name" value="GTP_EFTU"/>
    <property type="match status" value="1"/>
</dbReference>
<comment type="similarity">
    <text evidence="3">In the C-terminal section; belongs to the APS kinase family.</text>
</comment>
<dbReference type="SUPFAM" id="SSF52540">
    <property type="entry name" value="P-loop containing nucleoside triphosphate hydrolases"/>
    <property type="match status" value="2"/>
</dbReference>
<evidence type="ECO:0000256" key="6">
    <source>
        <dbReference type="ARBA" id="ARBA00022679"/>
    </source>
</evidence>
<reference evidence="17 18" key="1">
    <citation type="submission" date="2021-08" db="EMBL/GenBank/DDBJ databases">
        <title>Caldovatus sediminis gen. nov., sp. nov., a moderately thermophilic bacterium isolated from a hot spring.</title>
        <authorList>
            <person name="Hu C.-J."/>
            <person name="Li W.-J."/>
            <person name="Xian W.-D."/>
        </authorList>
    </citation>
    <scope>NUCLEOTIDE SEQUENCE [LARGE SCALE GENOMIC DNA]</scope>
    <source>
        <strain evidence="17 18">SYSU G05006</strain>
    </source>
</reference>
<dbReference type="PROSITE" id="PS00301">
    <property type="entry name" value="G_TR_1"/>
    <property type="match status" value="1"/>
</dbReference>
<dbReference type="RefSeq" id="WP_220118484.1">
    <property type="nucleotide sequence ID" value="NZ_JAHZUY010000049.1"/>
</dbReference>
<comment type="pathway">
    <text evidence="14">Sulfur metabolism; hydrogen sulfide biosynthesis; sulfite from sulfate: step 1/3.</text>
</comment>
<dbReference type="InterPro" id="IPR050100">
    <property type="entry name" value="TRAFAC_GTPase_members"/>
</dbReference>
<feature type="binding site" evidence="14">
    <location>
        <begin position="100"/>
        <end position="104"/>
    </location>
    <ligand>
        <name>GTP</name>
        <dbReference type="ChEBI" id="CHEBI:37565"/>
    </ligand>
</feature>
<keyword evidence="6 14" id="KW-0808">Transferase</keyword>
<dbReference type="Gene3D" id="2.40.30.10">
    <property type="entry name" value="Translation factors"/>
    <property type="match status" value="2"/>
</dbReference>
<evidence type="ECO:0000259" key="16">
    <source>
        <dbReference type="PROSITE" id="PS51722"/>
    </source>
</evidence>
<evidence type="ECO:0000256" key="8">
    <source>
        <dbReference type="ARBA" id="ARBA00022741"/>
    </source>
</evidence>
<evidence type="ECO:0000256" key="14">
    <source>
        <dbReference type="HAMAP-Rule" id="MF_00062"/>
    </source>
</evidence>
<dbReference type="PRINTS" id="PR00315">
    <property type="entry name" value="ELONGATNFCT"/>
</dbReference>
<dbReference type="EC" id="2.7.1.25" evidence="15"/>
<comment type="catalytic activity">
    <reaction evidence="1 15">
        <text>adenosine 5'-phosphosulfate + ATP = 3'-phosphoadenylyl sulfate + ADP + H(+)</text>
        <dbReference type="Rhea" id="RHEA:24152"/>
        <dbReference type="ChEBI" id="CHEBI:15378"/>
        <dbReference type="ChEBI" id="CHEBI:30616"/>
        <dbReference type="ChEBI" id="CHEBI:58243"/>
        <dbReference type="ChEBI" id="CHEBI:58339"/>
        <dbReference type="ChEBI" id="CHEBI:456216"/>
        <dbReference type="EC" id="2.7.1.25"/>
    </reaction>
</comment>
<dbReference type="NCBIfam" id="NF003013">
    <property type="entry name" value="PRK03846.1"/>
    <property type="match status" value="1"/>
</dbReference>
<evidence type="ECO:0000256" key="10">
    <source>
        <dbReference type="ARBA" id="ARBA00023134"/>
    </source>
</evidence>
<dbReference type="InterPro" id="IPR002891">
    <property type="entry name" value="APS"/>
</dbReference>
<feature type="binding site" evidence="14">
    <location>
        <begin position="21"/>
        <end position="28"/>
    </location>
    <ligand>
        <name>GTP</name>
        <dbReference type="ChEBI" id="CHEBI:37565"/>
    </ligand>
</feature>
<keyword evidence="18" id="KW-1185">Reference proteome</keyword>
<dbReference type="HAMAP" id="MF_00062">
    <property type="entry name" value="Sulf_adenylyltr_sub1"/>
    <property type="match status" value="1"/>
</dbReference>
<dbReference type="InterPro" id="IPR031157">
    <property type="entry name" value="G_TR_CS"/>
</dbReference>
<comment type="subunit">
    <text evidence="14">Heterodimer composed of CysD, the smaller subunit, and CysN.</text>
</comment>
<dbReference type="HAMAP" id="MF_00065">
    <property type="entry name" value="Adenylyl_sulf_kinase"/>
    <property type="match status" value="1"/>
</dbReference>
<dbReference type="InterPro" id="IPR054696">
    <property type="entry name" value="GTP-eEF1A_C"/>
</dbReference>
<dbReference type="CDD" id="cd04166">
    <property type="entry name" value="CysN_ATPS"/>
    <property type="match status" value="1"/>
</dbReference>
<sequence length="623" mass="68536">MTHRRPAAAERRELLRFLTCGSVDDGKSTLIGRLLYDSRLVLDDQLAALARDSRRHGTTGEEIDLALLVDGLEAERQQGITIDVAWRYFATPRRSFVVADTPGHEQYTRNMATGASHCSLAVLLVDARKGVLTQTRRHSLICALLGIRDIVLAVNKMDLAGFDRTRFERIVGDYRAFAAGLGFRSIVPIPLSARHGDNVTRRSDNTPWYHGPTLLEHLEAVEVEQDLADRPFRFPVQWVNRPNQEFRGFSGTVASGRVAVGDPVVVAASGRASRVARIVTADGDLDRAAAGQAVTLTLADEIDIARGDLLVHAAARPEMADQFAARLLWLDEEPLLPGRTYLMRIGHLWTQASVTAIRHRLDVNTGEQHAARTLALNEIGFCNLATAQRVPCDAYAENRATGAFILVDRFTNRTAGAGMIAFPLRRAANIHHADFVVDKHARAALDHQKPAVLWFTGLSGSGKSTIANLVELALHQAGRHTYALDGDNLRHGLNKDLGFTAADRVENIRRAGEVAKLLVDAGLIVLCSFISPFRAERRMVRELLEQGEFVEIFVDTPLEECMRRDPKGLYAKAKAGAIRNFTGLDSPYEPPEAPDLHLRTLGRTPEDCAAEVLARLRALGLIA</sequence>
<dbReference type="InterPro" id="IPR011779">
    <property type="entry name" value="SO4_adenylTrfase_lsu"/>
</dbReference>
<dbReference type="InterPro" id="IPR009000">
    <property type="entry name" value="Transl_B-barrel_sf"/>
</dbReference>
<evidence type="ECO:0000256" key="15">
    <source>
        <dbReference type="HAMAP-Rule" id="MF_00065"/>
    </source>
</evidence>
<evidence type="ECO:0000313" key="18">
    <source>
        <dbReference type="Proteomes" id="UP001519924"/>
    </source>
</evidence>
<evidence type="ECO:0000256" key="5">
    <source>
        <dbReference type="ARBA" id="ARBA00011760"/>
    </source>
</evidence>
<feature type="active site" description="Phosphoserine intermediate" evidence="15">
    <location>
        <position position="531"/>
    </location>
</feature>
<comment type="pathway">
    <text evidence="15">Sulfur metabolism; hydrogen sulfide biosynthesis; sulfite from sulfate: step 2/3.</text>
</comment>
<keyword evidence="9 14" id="KW-0067">ATP-binding</keyword>
<evidence type="ECO:0000256" key="4">
    <source>
        <dbReference type="ARBA" id="ARBA00007237"/>
    </source>
</evidence>
<dbReference type="Pfam" id="PF01583">
    <property type="entry name" value="APS_kinase"/>
    <property type="match status" value="1"/>
</dbReference>
<dbReference type="Gene3D" id="3.40.50.300">
    <property type="entry name" value="P-loop containing nucleotide triphosphate hydrolases"/>
    <property type="match status" value="2"/>
</dbReference>
<comment type="function">
    <text evidence="15">Catalyzes the synthesis of activated sulfate.</text>
</comment>
<dbReference type="GO" id="GO:0004781">
    <property type="term" value="F:sulfate adenylyltransferase (ATP) activity"/>
    <property type="evidence" value="ECO:0007669"/>
    <property type="project" value="UniProtKB-EC"/>
</dbReference>
<evidence type="ECO:0000313" key="17">
    <source>
        <dbReference type="EMBL" id="MBW8270697.1"/>
    </source>
</evidence>
<feature type="binding site" evidence="15">
    <location>
        <begin position="457"/>
        <end position="464"/>
    </location>
    <ligand>
        <name>ATP</name>
        <dbReference type="ChEBI" id="CHEBI:30616"/>
    </ligand>
</feature>
<comment type="caution">
    <text evidence="17">The sequence shown here is derived from an EMBL/GenBank/DDBJ whole genome shotgun (WGS) entry which is preliminary data.</text>
</comment>
<dbReference type="CDD" id="cd04095">
    <property type="entry name" value="CysN_NoDQ_III"/>
    <property type="match status" value="1"/>
</dbReference>
<dbReference type="NCBIfam" id="NF004035">
    <property type="entry name" value="PRK05506.1"/>
    <property type="match status" value="1"/>
</dbReference>
<comment type="function">
    <text evidence="2">APS kinase catalyzes the synthesis of activated sulfate.</text>
</comment>
<dbReference type="NCBIfam" id="TIGR02034">
    <property type="entry name" value="CysN"/>
    <property type="match status" value="1"/>
</dbReference>
<comment type="similarity">
    <text evidence="4">In the N-terminal section; belongs to the TRAFAC class translation factor GTPase superfamily. Classic translation factor GTPase family. CysN/NodQ subfamily.</text>
</comment>
<dbReference type="InterPro" id="IPR059117">
    <property type="entry name" value="APS_kinase_dom"/>
</dbReference>
<dbReference type="NCBIfam" id="TIGR00455">
    <property type="entry name" value="apsK"/>
    <property type="match status" value="1"/>
</dbReference>
<comment type="similarity">
    <text evidence="14">Belongs to the TRAFAC class translation factor GTPase superfamily. Classic translation factor GTPase family. CysN/NodQ subfamily.</text>
</comment>
<comment type="catalytic activity">
    <reaction evidence="13 14">
        <text>sulfate + ATP + H(+) = adenosine 5'-phosphosulfate + diphosphate</text>
        <dbReference type="Rhea" id="RHEA:18133"/>
        <dbReference type="ChEBI" id="CHEBI:15378"/>
        <dbReference type="ChEBI" id="CHEBI:16189"/>
        <dbReference type="ChEBI" id="CHEBI:30616"/>
        <dbReference type="ChEBI" id="CHEBI:33019"/>
        <dbReference type="ChEBI" id="CHEBI:58243"/>
        <dbReference type="EC" id="2.7.7.4"/>
    </reaction>
</comment>
<dbReference type="PANTHER" id="PTHR23115">
    <property type="entry name" value="TRANSLATION FACTOR"/>
    <property type="match status" value="1"/>
</dbReference>
<evidence type="ECO:0000256" key="3">
    <source>
        <dbReference type="ARBA" id="ARBA00005438"/>
    </source>
</evidence>
<comment type="function">
    <text evidence="14">With CysD forms the ATP sulfurylase (ATPS) that catalyzes the adenylation of sulfate producing adenosine 5'-phosphosulfate (APS) and diphosphate, the first enzymatic step in sulfur assimilation pathway. APS synthesis involves the formation of a high-energy phosphoric-sulfuric acid anhydride bond driven by GTP hydrolysis by CysN coupled to ATP hydrolysis by CysD.</text>
</comment>
<keyword evidence="7 14" id="KW-0548">Nucleotidyltransferase</keyword>
<dbReference type="Pfam" id="PF22594">
    <property type="entry name" value="GTP-eEF1A_C"/>
    <property type="match status" value="1"/>
</dbReference>
<dbReference type="EC" id="2.7.7.4" evidence="14"/>
<comment type="similarity">
    <text evidence="15">Belongs to the APS kinase family.</text>
</comment>
<organism evidence="17 18">
    <name type="scientific">Caldovatus aquaticus</name>
    <dbReference type="NCBI Taxonomy" id="2865671"/>
    <lineage>
        <taxon>Bacteria</taxon>
        <taxon>Pseudomonadati</taxon>
        <taxon>Pseudomonadota</taxon>
        <taxon>Alphaproteobacteria</taxon>
        <taxon>Acetobacterales</taxon>
        <taxon>Roseomonadaceae</taxon>
        <taxon>Caldovatus</taxon>
    </lineage>
</organism>
<evidence type="ECO:0000256" key="1">
    <source>
        <dbReference type="ARBA" id="ARBA00001823"/>
    </source>
</evidence>
<evidence type="ECO:0000256" key="9">
    <source>
        <dbReference type="ARBA" id="ARBA00022840"/>
    </source>
</evidence>
<evidence type="ECO:0000256" key="11">
    <source>
        <dbReference type="ARBA" id="ARBA00023268"/>
    </source>
</evidence>
<dbReference type="InterPro" id="IPR041757">
    <property type="entry name" value="CysN_GTP-bd"/>
</dbReference>
<dbReference type="InterPro" id="IPR000795">
    <property type="entry name" value="T_Tr_GTP-bd_dom"/>
</dbReference>
<evidence type="ECO:0000256" key="2">
    <source>
        <dbReference type="ARBA" id="ARBA00002357"/>
    </source>
</evidence>
<keyword evidence="10 14" id="KW-0342">GTP-binding</keyword>
<dbReference type="InterPro" id="IPR044138">
    <property type="entry name" value="CysN_II"/>
</dbReference>
<dbReference type="CDD" id="cd03695">
    <property type="entry name" value="CysN_NodQ_II"/>
    <property type="match status" value="1"/>
</dbReference>
<keyword evidence="11" id="KW-0511">Multifunctional enzyme</keyword>
<dbReference type="SUPFAM" id="SSF50447">
    <property type="entry name" value="Translation proteins"/>
    <property type="match status" value="1"/>
</dbReference>
<dbReference type="CDD" id="cd02027">
    <property type="entry name" value="APSK"/>
    <property type="match status" value="1"/>
</dbReference>
<comment type="subunit">
    <text evidence="5">Sulfate-activating enzymes, NodP and NodQ, may be physically associated.</text>
</comment>
<evidence type="ECO:0000256" key="13">
    <source>
        <dbReference type="ARBA" id="ARBA00049370"/>
    </source>
</evidence>
<feature type="domain" description="Tr-type G" evidence="16">
    <location>
        <begin position="12"/>
        <end position="226"/>
    </location>
</feature>
<keyword evidence="15" id="KW-0597">Phosphoprotein</keyword>
<protein>
    <recommendedName>
        <fullName evidence="14 15">Multifunctional fusion protein</fullName>
    </recommendedName>
    <domain>
        <recommendedName>
            <fullName evidence="14">Sulfate adenylyltransferase subunit 1</fullName>
            <ecNumber evidence="14">2.7.7.4</ecNumber>
        </recommendedName>
        <alternativeName>
            <fullName evidence="14">ATP-sulfurylase large subunit</fullName>
        </alternativeName>
        <alternativeName>
            <fullName evidence="14">Sulfate adenylate transferase</fullName>
            <shortName evidence="14">SAT</shortName>
        </alternativeName>
    </domain>
    <domain>
        <recommendedName>
            <fullName evidence="15">Adenylyl-sulfate kinase</fullName>
            <ecNumber evidence="15">2.7.1.25</ecNumber>
        </recommendedName>
        <alternativeName>
            <fullName evidence="15">APS kinase</fullName>
        </alternativeName>
        <alternativeName>
            <fullName evidence="15">ATP adenosine-5'-phosphosulfate 3'-phosphotransferase</fullName>
        </alternativeName>
        <alternativeName>
            <fullName evidence="15">Adenosine-5'-phosphosulfate kinase</fullName>
        </alternativeName>
    </domain>
</protein>
<dbReference type="NCBIfam" id="NF003478">
    <property type="entry name" value="PRK05124.1"/>
    <property type="match status" value="1"/>
</dbReference>